<dbReference type="KEGG" id="psuw:WQ53_12695"/>
<dbReference type="InterPro" id="IPR019734">
    <property type="entry name" value="TPR_rpt"/>
</dbReference>
<dbReference type="SUPFAM" id="SSF56112">
    <property type="entry name" value="Protein kinase-like (PK-like)"/>
    <property type="match status" value="1"/>
</dbReference>
<dbReference type="PROSITE" id="PS50005">
    <property type="entry name" value="TPR"/>
    <property type="match status" value="1"/>
</dbReference>
<reference evidence="7 8" key="1">
    <citation type="journal article" date="2015" name="Genome Announc.">
        <title>Complete Genome Sequence of Pseudoxanthomonas suwonensis Strain J1, a Cellulose-Degrading Bacterium Isolated from Leaf- and Wood-Enriched Soil.</title>
        <authorList>
            <person name="Hou L."/>
            <person name="Jiang J."/>
            <person name="Xu Z."/>
            <person name="Zhou Y."/>
            <person name="Leung F.C."/>
        </authorList>
    </citation>
    <scope>NUCLEOTIDE SEQUENCE [LARGE SCALE GENOMIC DNA]</scope>
    <source>
        <strain evidence="7 8">J1</strain>
    </source>
</reference>
<evidence type="ECO:0000256" key="3">
    <source>
        <dbReference type="ARBA" id="ARBA00022777"/>
    </source>
</evidence>
<dbReference type="PROSITE" id="PS50011">
    <property type="entry name" value="PROTEIN_KINASE_DOM"/>
    <property type="match status" value="1"/>
</dbReference>
<evidence type="ECO:0000256" key="4">
    <source>
        <dbReference type="ARBA" id="ARBA00022840"/>
    </source>
</evidence>
<dbReference type="PANTHER" id="PTHR43289">
    <property type="entry name" value="MITOGEN-ACTIVATED PROTEIN KINASE KINASE KINASE 20-RELATED"/>
    <property type="match status" value="1"/>
</dbReference>
<dbReference type="Pfam" id="PF00069">
    <property type="entry name" value="Pkinase"/>
    <property type="match status" value="1"/>
</dbReference>
<dbReference type="InterPro" id="IPR011009">
    <property type="entry name" value="Kinase-like_dom_sf"/>
</dbReference>
<feature type="repeat" description="TPR" evidence="5">
    <location>
        <begin position="537"/>
        <end position="570"/>
    </location>
</feature>
<dbReference type="InterPro" id="IPR011990">
    <property type="entry name" value="TPR-like_helical_dom_sf"/>
</dbReference>
<dbReference type="OrthoDB" id="9801841at2"/>
<proteinExistence type="predicted"/>
<name>A0A0E3Z3G8_9GAMM</name>
<accession>A0A0E3Z3G8</accession>
<protein>
    <recommendedName>
        <fullName evidence="6">Protein kinase domain-containing protein</fullName>
    </recommendedName>
</protein>
<sequence length="923" mass="101059">MTGNERWQQLRELFDAVCDLPPEAWSGELERLTADPGLMRETLELLRAQTQTLERARAPLDGLLSRIAAPELQPGDTLGPWRLTGRLASGGMGVVFAAERADELYVQTVAVKLLRGLSDPRTAERLAEERRILAGLQHPNIARLYDGGTTAAGLPYLVMEFVDGQALDAYCRDQALDLRQRLALFVRVCRAVQAAHAHLVVHCDLKPGNVLVRADGEPVLLDFGIARLLDGAGQGERTAYCTPAYAAPETLSGQPVGVASDVFSLGVILVELLADRRVERDAADRDRPVAAPSKWAGADCPWRRRLRGDLDAIAARACALEPAWRYASVEALANDVQRYLDHRAVAARRGSRLYRLGRGLRRHWRGASVAAMVLALSGAFVWRLGEEREQARQEALMAEQVGRFMLSAFEAADPRKRGKGETEASAREVLDAGAERIDRELADSPAIRARVQHVIGQAYMNVGQSQRGEELLRAAAGSLLSAEVDRPLEAVDALNELAVLLANGRRGDEAEQVARQALALVEERGGSDAKEVQDVRARAWNSLGLALMNQERFQEALDAFEHSLELRDSLPDVQRHRARVNHNIGLLYRKWGDLGRSEAILRDSLAMKIELEGANSYATWITRHVLAMTVAEQGRLREAEALQKENLALALALFGDDSDHTATVYNELASLNQDLGDYQAAGAYYAHALEIKARVAGEDSVDYVVTLNNLASLEESRGDSERALQLYRRSFEFRHAKLGAENPSTLRAEANLGRALMRSGRVDEAEPLLAHALAVWSARLAADATDVLITRLGWAEWEIRAGRHAAARATLEALRPLLAGKPPQLALRHQALVADLLQREGRAADAAAAWSQAVALAEQQYGTDTISTARHRVPLAESLFDAGQPGPAREQLRQAAPVLREQLLPGSELPQRMARLESVLGAG</sequence>
<dbReference type="GO" id="GO:0005524">
    <property type="term" value="F:ATP binding"/>
    <property type="evidence" value="ECO:0007669"/>
    <property type="project" value="UniProtKB-KW"/>
</dbReference>
<keyword evidence="2" id="KW-0547">Nucleotide-binding</keyword>
<dbReference type="PROSITE" id="PS00108">
    <property type="entry name" value="PROTEIN_KINASE_ST"/>
    <property type="match status" value="1"/>
</dbReference>
<dbReference type="AlphaFoldDB" id="A0A0E3Z3G8"/>
<dbReference type="CDD" id="cd14014">
    <property type="entry name" value="STKc_PknB_like"/>
    <property type="match status" value="1"/>
</dbReference>
<dbReference type="SMART" id="SM00028">
    <property type="entry name" value="TPR"/>
    <property type="match status" value="6"/>
</dbReference>
<dbReference type="PATRIC" id="fig|314722.6.peg.2750"/>
<dbReference type="EMBL" id="CP011144">
    <property type="protein sequence ID" value="AKC87484.1"/>
    <property type="molecule type" value="Genomic_DNA"/>
</dbReference>
<dbReference type="Pfam" id="PF13424">
    <property type="entry name" value="TPR_12"/>
    <property type="match status" value="3"/>
</dbReference>
<keyword evidence="8" id="KW-1185">Reference proteome</keyword>
<feature type="domain" description="Protein kinase" evidence="6">
    <location>
        <begin position="81"/>
        <end position="340"/>
    </location>
</feature>
<evidence type="ECO:0000256" key="1">
    <source>
        <dbReference type="ARBA" id="ARBA00022679"/>
    </source>
</evidence>
<dbReference type="RefSeq" id="WP_052632902.1">
    <property type="nucleotide sequence ID" value="NZ_CP011144.1"/>
</dbReference>
<dbReference type="Gene3D" id="1.10.510.10">
    <property type="entry name" value="Transferase(Phosphotransferase) domain 1"/>
    <property type="match status" value="1"/>
</dbReference>
<evidence type="ECO:0000313" key="7">
    <source>
        <dbReference type="EMBL" id="AKC87484.1"/>
    </source>
</evidence>
<evidence type="ECO:0000259" key="6">
    <source>
        <dbReference type="PROSITE" id="PS50011"/>
    </source>
</evidence>
<keyword evidence="1" id="KW-0808">Transferase</keyword>
<keyword evidence="5" id="KW-0802">TPR repeat</keyword>
<dbReference type="InterPro" id="IPR000719">
    <property type="entry name" value="Prot_kinase_dom"/>
</dbReference>
<dbReference type="SUPFAM" id="SSF48452">
    <property type="entry name" value="TPR-like"/>
    <property type="match status" value="3"/>
</dbReference>
<organism evidence="7 8">
    <name type="scientific">Pseudoxanthomonas suwonensis</name>
    <dbReference type="NCBI Taxonomy" id="314722"/>
    <lineage>
        <taxon>Bacteria</taxon>
        <taxon>Pseudomonadati</taxon>
        <taxon>Pseudomonadota</taxon>
        <taxon>Gammaproteobacteria</taxon>
        <taxon>Lysobacterales</taxon>
        <taxon>Lysobacteraceae</taxon>
        <taxon>Pseudoxanthomonas</taxon>
    </lineage>
</organism>
<dbReference type="Gene3D" id="1.25.40.10">
    <property type="entry name" value="Tetratricopeptide repeat domain"/>
    <property type="match status" value="3"/>
</dbReference>
<evidence type="ECO:0000313" key="8">
    <source>
        <dbReference type="Proteomes" id="UP000033067"/>
    </source>
</evidence>
<evidence type="ECO:0000256" key="2">
    <source>
        <dbReference type="ARBA" id="ARBA00022741"/>
    </source>
</evidence>
<keyword evidence="3" id="KW-0418">Kinase</keyword>
<keyword evidence="4" id="KW-0067">ATP-binding</keyword>
<dbReference type="SMART" id="SM00220">
    <property type="entry name" value="S_TKc"/>
    <property type="match status" value="1"/>
</dbReference>
<dbReference type="PANTHER" id="PTHR43289:SF34">
    <property type="entry name" value="SERINE_THREONINE-PROTEIN KINASE YBDM-RELATED"/>
    <property type="match status" value="1"/>
</dbReference>
<dbReference type="Proteomes" id="UP000033067">
    <property type="component" value="Chromosome"/>
</dbReference>
<evidence type="ECO:0000256" key="5">
    <source>
        <dbReference type="PROSITE-ProRule" id="PRU00339"/>
    </source>
</evidence>
<dbReference type="InterPro" id="IPR008271">
    <property type="entry name" value="Ser/Thr_kinase_AS"/>
</dbReference>
<dbReference type="Pfam" id="PF13374">
    <property type="entry name" value="TPR_10"/>
    <property type="match status" value="1"/>
</dbReference>
<dbReference type="GO" id="GO:0004674">
    <property type="term" value="F:protein serine/threonine kinase activity"/>
    <property type="evidence" value="ECO:0007669"/>
    <property type="project" value="TreeGrafter"/>
</dbReference>
<gene>
    <name evidence="7" type="ORF">WQ53_12695</name>
</gene>
<dbReference type="Gene3D" id="3.30.200.20">
    <property type="entry name" value="Phosphorylase Kinase, domain 1"/>
    <property type="match status" value="1"/>
</dbReference>